<feature type="domain" description="Peptidase M24 C-terminal" evidence="6">
    <location>
        <begin position="527"/>
        <end position="586"/>
    </location>
</feature>
<dbReference type="Gene3D" id="3.90.230.10">
    <property type="entry name" value="Creatinase/methionine aminopeptidase superfamily"/>
    <property type="match status" value="1"/>
</dbReference>
<proteinExistence type="inferred from homology"/>
<dbReference type="PANTHER" id="PTHR43763">
    <property type="entry name" value="XAA-PRO AMINOPEPTIDASE 1"/>
    <property type="match status" value="1"/>
</dbReference>
<evidence type="ECO:0000259" key="4">
    <source>
        <dbReference type="Pfam" id="PF00557"/>
    </source>
</evidence>
<keyword evidence="3" id="KW-0378">Hydrolase</keyword>
<organism evidence="7 8">
    <name type="scientific">Ameyamaea chiangmaiensis</name>
    <dbReference type="NCBI Taxonomy" id="442969"/>
    <lineage>
        <taxon>Bacteria</taxon>
        <taxon>Pseudomonadati</taxon>
        <taxon>Pseudomonadota</taxon>
        <taxon>Alphaproteobacteria</taxon>
        <taxon>Acetobacterales</taxon>
        <taxon>Acetobacteraceae</taxon>
        <taxon>Ameyamaea</taxon>
    </lineage>
</organism>
<dbReference type="SUPFAM" id="SSF53092">
    <property type="entry name" value="Creatinase/prolidase N-terminal domain"/>
    <property type="match status" value="1"/>
</dbReference>
<dbReference type="GO" id="GO:0046872">
    <property type="term" value="F:metal ion binding"/>
    <property type="evidence" value="ECO:0007669"/>
    <property type="project" value="UniProtKB-KW"/>
</dbReference>
<keyword evidence="2" id="KW-0479">Metal-binding</keyword>
<dbReference type="EMBL" id="JABXXR010000047">
    <property type="protein sequence ID" value="NVN40510.1"/>
    <property type="molecule type" value="Genomic_DNA"/>
</dbReference>
<dbReference type="InterPro" id="IPR032416">
    <property type="entry name" value="Peptidase_M24_C"/>
</dbReference>
<comment type="caution">
    <text evidence="7">The sequence shown here is derived from an EMBL/GenBank/DDBJ whole genome shotgun (WGS) entry which is preliminary data.</text>
</comment>
<dbReference type="SUPFAM" id="SSF55920">
    <property type="entry name" value="Creatinase/aminopeptidase"/>
    <property type="match status" value="1"/>
</dbReference>
<accession>A0A850PDF1</accession>
<dbReference type="AlphaFoldDB" id="A0A850PDF1"/>
<evidence type="ECO:0000259" key="6">
    <source>
        <dbReference type="Pfam" id="PF16188"/>
    </source>
</evidence>
<dbReference type="Pfam" id="PF01321">
    <property type="entry name" value="Creatinase_N"/>
    <property type="match status" value="1"/>
</dbReference>
<dbReference type="Pfam" id="PF00557">
    <property type="entry name" value="Peptidase_M24"/>
    <property type="match status" value="1"/>
</dbReference>
<dbReference type="PANTHER" id="PTHR43763:SF6">
    <property type="entry name" value="XAA-PRO AMINOPEPTIDASE 1"/>
    <property type="match status" value="1"/>
</dbReference>
<dbReference type="Pfam" id="PF16189">
    <property type="entry name" value="Creatinase_N_2"/>
    <property type="match status" value="1"/>
</dbReference>
<dbReference type="InterPro" id="IPR000994">
    <property type="entry name" value="Pept_M24"/>
</dbReference>
<evidence type="ECO:0000313" key="7">
    <source>
        <dbReference type="EMBL" id="NVN40510.1"/>
    </source>
</evidence>
<dbReference type="InterPro" id="IPR050422">
    <property type="entry name" value="X-Pro_aminopeptidase_P"/>
</dbReference>
<feature type="domain" description="Creatinase N-terminal" evidence="5">
    <location>
        <begin position="7"/>
        <end position="122"/>
    </location>
</feature>
<reference evidence="7 8" key="1">
    <citation type="submission" date="2020-06" db="EMBL/GenBank/DDBJ databases">
        <title>Description of novel acetic acid bacteria.</title>
        <authorList>
            <person name="Sombolestani A."/>
        </authorList>
    </citation>
    <scope>NUCLEOTIDE SEQUENCE [LARGE SCALE GENOMIC DNA]</scope>
    <source>
        <strain evidence="7 8">LMG 27010</strain>
    </source>
</reference>
<sequence length="589" mass="63884">MSDLHHRLPRLRTALADTGLDGFVLPRADEFLGEYVPACSERLAWLTGFTGSAGLAVVLRDRAAVFSDGRYITQLEQQLDPSLWEALHMTRTPPADWIAEHAKGGRIGYDPRLMSAASLAPFEARGIELVAVKANPVDPLWNDRPAAPHGPALRHPLDHAGEASADKRARIAQALRAAGDDGAILGDPASVAWLLNIRGTDVPYTPLLLAFAAIDADAGVDLFVDPGRLDAETNAWLGDVRLHAPEDLPNWLSRQTGRTVRVDPSATSVWFAQRLEAHGARVRHDSDPCLLPKARKNAVEIDGARSAHRKDAVAVCRFLAWVSRHGRGVGEAALADRLDAFRRDEPTYRGESFAAISGTGPNGAIIHYRARAGRDRVMAADEIYLIDSGGQYPEGTTDITRSIWTGPGVPPEGLREVYTRVLKGNLALGAATFPTGTTGHRLDTLARHSLWEAGLDYDHGTGHGIGSYLSVHEGPCNISASPRPVPLEPGMIISNEPGFYRPGAFGMRLETLLLVTPSDAGQDGRSFLRFETLTHVPWDRALIDVTLLTQNECHALNIYHAAVAELVLPFLNDEEKQWIMDACSPLSAG</sequence>
<dbReference type="CDD" id="cd01085">
    <property type="entry name" value="APP"/>
    <property type="match status" value="1"/>
</dbReference>
<keyword evidence="8" id="KW-1185">Reference proteome</keyword>
<evidence type="ECO:0000259" key="5">
    <source>
        <dbReference type="Pfam" id="PF01321"/>
    </source>
</evidence>
<evidence type="ECO:0000313" key="8">
    <source>
        <dbReference type="Proteomes" id="UP000585665"/>
    </source>
</evidence>
<evidence type="ECO:0000256" key="3">
    <source>
        <dbReference type="ARBA" id="ARBA00022801"/>
    </source>
</evidence>
<gene>
    <name evidence="7" type="ORF">HUK82_08025</name>
</gene>
<evidence type="ECO:0000256" key="1">
    <source>
        <dbReference type="ARBA" id="ARBA00008766"/>
    </source>
</evidence>
<dbReference type="RefSeq" id="WP_176613474.1">
    <property type="nucleotide sequence ID" value="NZ_JABXXR010000047.1"/>
</dbReference>
<dbReference type="InterPro" id="IPR000587">
    <property type="entry name" value="Creatinase_N"/>
</dbReference>
<dbReference type="Gene3D" id="3.40.350.10">
    <property type="entry name" value="Creatinase/prolidase N-terminal domain"/>
    <property type="match status" value="2"/>
</dbReference>
<dbReference type="GO" id="GO:0070006">
    <property type="term" value="F:metalloaminopeptidase activity"/>
    <property type="evidence" value="ECO:0007669"/>
    <property type="project" value="InterPro"/>
</dbReference>
<dbReference type="FunFam" id="3.90.230.10:FF:000009">
    <property type="entry name" value="xaa-Pro aminopeptidase 2"/>
    <property type="match status" value="1"/>
</dbReference>
<dbReference type="Proteomes" id="UP000585665">
    <property type="component" value="Unassembled WGS sequence"/>
</dbReference>
<keyword evidence="7" id="KW-0031">Aminopeptidase</keyword>
<dbReference type="GO" id="GO:0005737">
    <property type="term" value="C:cytoplasm"/>
    <property type="evidence" value="ECO:0007669"/>
    <property type="project" value="UniProtKB-ARBA"/>
</dbReference>
<protein>
    <submittedName>
        <fullName evidence="7">Aminopeptidase P family protein</fullName>
    </submittedName>
</protein>
<dbReference type="InterPro" id="IPR033740">
    <property type="entry name" value="Pept_M24B"/>
</dbReference>
<dbReference type="InterPro" id="IPR036005">
    <property type="entry name" value="Creatinase/aminopeptidase-like"/>
</dbReference>
<dbReference type="InterPro" id="IPR029149">
    <property type="entry name" value="Creatin/AminoP/Spt16_N"/>
</dbReference>
<dbReference type="Pfam" id="PF16188">
    <property type="entry name" value="Peptidase_M24_C"/>
    <property type="match status" value="1"/>
</dbReference>
<evidence type="ECO:0000256" key="2">
    <source>
        <dbReference type="ARBA" id="ARBA00022723"/>
    </source>
</evidence>
<keyword evidence="7" id="KW-0645">Protease</keyword>
<name>A0A850PDF1_9PROT</name>
<comment type="similarity">
    <text evidence="1">Belongs to the peptidase M24B family.</text>
</comment>
<feature type="domain" description="Peptidase M24" evidence="4">
    <location>
        <begin position="304"/>
        <end position="516"/>
    </location>
</feature>